<evidence type="ECO:0000313" key="1">
    <source>
        <dbReference type="EMBL" id="TGJ64991.1"/>
    </source>
</evidence>
<reference evidence="1 2" key="1">
    <citation type="submission" date="2019-03" db="EMBL/GenBank/DDBJ databases">
        <title>Nematode-trapping fungi genome.</title>
        <authorList>
            <person name="Vidal-Diez De Ulzurrun G."/>
        </authorList>
    </citation>
    <scope>NUCLEOTIDE SEQUENCE [LARGE SCALE GENOMIC DNA]</scope>
    <source>
        <strain evidence="1 2">TWF154</strain>
    </source>
</reference>
<comment type="caution">
    <text evidence="1">The sequence shown here is derived from an EMBL/GenBank/DDBJ whole genome shotgun (WGS) entry which is preliminary data.</text>
</comment>
<evidence type="ECO:0000313" key="2">
    <source>
        <dbReference type="Proteomes" id="UP000297595"/>
    </source>
</evidence>
<gene>
    <name evidence="1" type="ORF">EYR41_008998</name>
</gene>
<proteinExistence type="predicted"/>
<dbReference type="AlphaFoldDB" id="A0A8H2DRI6"/>
<dbReference type="EMBL" id="SOZJ01000006">
    <property type="protein sequence ID" value="TGJ64991.1"/>
    <property type="molecule type" value="Genomic_DNA"/>
</dbReference>
<accession>A0A8H2DRI6</accession>
<protein>
    <submittedName>
        <fullName evidence="1">Uncharacterized protein</fullName>
    </submittedName>
</protein>
<organism evidence="1 2">
    <name type="scientific">Orbilia oligospora</name>
    <name type="common">Nematode-trapping fungus</name>
    <name type="synonym">Arthrobotrys oligospora</name>
    <dbReference type="NCBI Taxonomy" id="2813651"/>
    <lineage>
        <taxon>Eukaryota</taxon>
        <taxon>Fungi</taxon>
        <taxon>Dikarya</taxon>
        <taxon>Ascomycota</taxon>
        <taxon>Pezizomycotina</taxon>
        <taxon>Orbiliomycetes</taxon>
        <taxon>Orbiliales</taxon>
        <taxon>Orbiliaceae</taxon>
        <taxon>Orbilia</taxon>
    </lineage>
</organism>
<name>A0A8H2DRI6_ORBOL</name>
<dbReference type="Proteomes" id="UP000297595">
    <property type="component" value="Unassembled WGS sequence"/>
</dbReference>
<sequence>MEPGSGFSHSNVPPHNFPSRRNLASLVTNEGYKAVRKLVYDGRGEKASKAALFVSSGNYISGVRTCLFKWIPKVGLSFVLRTDL</sequence>